<sequence length="121" mass="13396">MSQHLALTHHTRASFSMSGGEDKILLKAPSVHRNFIGKRSVESPWMVSDSKTIEGTLNYEDTRYISGPARATAEIVVRKLVVEFKALKSGEDNEVVVAIFKSDDDVEAMITTVSDGNWQTL</sequence>
<evidence type="ECO:0000313" key="3">
    <source>
        <dbReference type="Proteomes" id="UP000663827"/>
    </source>
</evidence>
<dbReference type="AlphaFoldDB" id="A0A8H3E367"/>
<dbReference type="Proteomes" id="UP000663850">
    <property type="component" value="Unassembled WGS sequence"/>
</dbReference>
<name>A0A8H3E367_9AGAM</name>
<dbReference type="Proteomes" id="UP000663827">
    <property type="component" value="Unassembled WGS sequence"/>
</dbReference>
<evidence type="ECO:0000313" key="2">
    <source>
        <dbReference type="EMBL" id="CAE7182929.1"/>
    </source>
</evidence>
<dbReference type="EMBL" id="CAJMWZ010004408">
    <property type="protein sequence ID" value="CAE6489349.1"/>
    <property type="molecule type" value="Genomic_DNA"/>
</dbReference>
<dbReference type="EMBL" id="CAJNJQ010002697">
    <property type="protein sequence ID" value="CAE7182929.1"/>
    <property type="molecule type" value="Genomic_DNA"/>
</dbReference>
<gene>
    <name evidence="2" type="ORF">RDB_LOCUS118940</name>
    <name evidence="1" type="ORF">RDB_LOCUS82898</name>
</gene>
<reference evidence="2" key="1">
    <citation type="submission" date="2021-01" db="EMBL/GenBank/DDBJ databases">
        <authorList>
            <person name="Kaushik A."/>
        </authorList>
    </citation>
    <scope>NUCLEOTIDE SEQUENCE</scope>
    <source>
        <strain evidence="2">AG5</strain>
        <strain evidence="1">Type strain: AG8-Rh-89/</strain>
    </source>
</reference>
<accession>A0A8H3E367</accession>
<protein>
    <submittedName>
        <fullName evidence="2">Uncharacterized protein</fullName>
    </submittedName>
</protein>
<proteinExistence type="predicted"/>
<comment type="caution">
    <text evidence="2">The sequence shown here is derived from an EMBL/GenBank/DDBJ whole genome shotgun (WGS) entry which is preliminary data.</text>
</comment>
<organism evidence="2 3">
    <name type="scientific">Rhizoctonia solani</name>
    <dbReference type="NCBI Taxonomy" id="456999"/>
    <lineage>
        <taxon>Eukaryota</taxon>
        <taxon>Fungi</taxon>
        <taxon>Dikarya</taxon>
        <taxon>Basidiomycota</taxon>
        <taxon>Agaricomycotina</taxon>
        <taxon>Agaricomycetes</taxon>
        <taxon>Cantharellales</taxon>
        <taxon>Ceratobasidiaceae</taxon>
        <taxon>Rhizoctonia</taxon>
    </lineage>
</organism>
<evidence type="ECO:0000313" key="1">
    <source>
        <dbReference type="EMBL" id="CAE6489349.1"/>
    </source>
</evidence>